<dbReference type="Pfam" id="PF23296">
    <property type="entry name" value="DUF7079"/>
    <property type="match status" value="1"/>
</dbReference>
<name>A0A0J8VS86_9ENTR</name>
<proteinExistence type="predicted"/>
<dbReference type="Proteomes" id="UP000037315">
    <property type="component" value="Unassembled WGS sequence"/>
</dbReference>
<accession>A0A0J8VS86</accession>
<sequence length="128" mass="15162">MHLTEAELASRVPVWYALSELFTGRELQDYDYRWIAQMLKESGKSREEIFNILDHEVAPALQANLLYNPTPVMEGWSEEEIKRLVTQYVNKKPTIIERVVPTRFLLKQRRKYIQDEIDKLCAEMDKCT</sequence>
<dbReference type="PATRIC" id="fig|1656095.3.peg.1463"/>
<dbReference type="OrthoDB" id="8684941at2"/>
<evidence type="ECO:0000313" key="2">
    <source>
        <dbReference type="EMBL" id="KMV35375.1"/>
    </source>
</evidence>
<gene>
    <name evidence="2" type="ORF">ACH50_06900</name>
</gene>
<dbReference type="InterPro" id="IPR055507">
    <property type="entry name" value="DUF7079"/>
</dbReference>
<dbReference type="AlphaFoldDB" id="A0A0J8VS86"/>
<reference evidence="2 3" key="1">
    <citation type="submission" date="2015-06" db="EMBL/GenBank/DDBJ databases">
        <title>Genome sequencing of Cronobacter sp. strain DJ34 isolated from petroleum contaminated sludge of Duliajan Oil Fields, Assam, India.</title>
        <authorList>
            <person name="Pal S."/>
            <person name="Banerjee T.D."/>
            <person name="Roy A."/>
            <person name="Sar P."/>
            <person name="Kazy S.K."/>
        </authorList>
    </citation>
    <scope>NUCLEOTIDE SEQUENCE [LARGE SCALE GENOMIC DNA]</scope>
    <source>
        <strain evidence="2 3">DJ34</strain>
    </source>
</reference>
<evidence type="ECO:0000313" key="3">
    <source>
        <dbReference type="Proteomes" id="UP000037315"/>
    </source>
</evidence>
<protein>
    <recommendedName>
        <fullName evidence="1">DUF7079 domain-containing protein</fullName>
    </recommendedName>
</protein>
<dbReference type="EMBL" id="LFEJ01000011">
    <property type="protein sequence ID" value="KMV35375.1"/>
    <property type="molecule type" value="Genomic_DNA"/>
</dbReference>
<comment type="caution">
    <text evidence="2">The sequence shown here is derived from an EMBL/GenBank/DDBJ whole genome shotgun (WGS) entry which is preliminary data.</text>
</comment>
<keyword evidence="3" id="KW-1185">Reference proteome</keyword>
<evidence type="ECO:0000259" key="1">
    <source>
        <dbReference type="Pfam" id="PF23296"/>
    </source>
</evidence>
<organism evidence="2 3">
    <name type="scientific">Franconibacter pulveris</name>
    <dbReference type="NCBI Taxonomy" id="435910"/>
    <lineage>
        <taxon>Bacteria</taxon>
        <taxon>Pseudomonadati</taxon>
        <taxon>Pseudomonadota</taxon>
        <taxon>Gammaproteobacteria</taxon>
        <taxon>Enterobacterales</taxon>
        <taxon>Enterobacteriaceae</taxon>
        <taxon>Franconibacter</taxon>
    </lineage>
</organism>
<feature type="domain" description="DUF7079" evidence="1">
    <location>
        <begin position="10"/>
        <end position="121"/>
    </location>
</feature>
<dbReference type="RefSeq" id="WP_048887655.1">
    <property type="nucleotide sequence ID" value="NZ_LFEJ01000011.1"/>
</dbReference>